<evidence type="ECO:0000256" key="6">
    <source>
        <dbReference type="SAM" id="Phobius"/>
    </source>
</evidence>
<evidence type="ECO:0000256" key="2">
    <source>
        <dbReference type="ARBA" id="ARBA00009773"/>
    </source>
</evidence>
<feature type="transmembrane region" description="Helical" evidence="6">
    <location>
        <begin position="243"/>
        <end position="262"/>
    </location>
</feature>
<feature type="transmembrane region" description="Helical" evidence="6">
    <location>
        <begin position="12"/>
        <end position="37"/>
    </location>
</feature>
<sequence length="356" mass="39286">MESFWNKRFFTWIVYTLLVLAGLYLLVALKPMISWIFGFTKAVFAPFLIAMIISYVLNPVVNMLNDRKVPRTIAVLLIYAMFVASVVVVLMNLVPMLIAQLRELNEHVPGLTFRAQSLINGVSDNPLVPEGIRTGFDKALTHVENRLNAAIGDLIQGIGSTLNVLFVAFIVPFLAFYMMKDFQLIEKTVLAIVPREHRKQTVKLVVDIDEALGNYVRGQILVCLIVGILAYIGYWIIGMPYALLLASVVALFNIIPYLGPFFGAAPAMLVAATISIKMMLLVAAVNLICQVLEGNVISPQVVGRSLHLHPLVIIFALLVGGELAGIVGMILAVPFFAVIKVIAHHVANHYIHRKTT</sequence>
<dbReference type="EMBL" id="JBHTGQ010000002">
    <property type="protein sequence ID" value="MFC7748472.1"/>
    <property type="molecule type" value="Genomic_DNA"/>
</dbReference>
<dbReference type="RefSeq" id="WP_138789010.1">
    <property type="nucleotide sequence ID" value="NZ_JBHTGQ010000002.1"/>
</dbReference>
<feature type="transmembrane region" description="Helical" evidence="6">
    <location>
        <begin position="43"/>
        <end position="61"/>
    </location>
</feature>
<dbReference type="PANTHER" id="PTHR21716:SF15">
    <property type="entry name" value="TRANSPORT PROTEIN YRRI-RELATED"/>
    <property type="match status" value="1"/>
</dbReference>
<feature type="transmembrane region" description="Helical" evidence="6">
    <location>
        <begin position="308"/>
        <end position="339"/>
    </location>
</feature>
<comment type="subcellular location">
    <subcellularLocation>
        <location evidence="1">Membrane</location>
        <topology evidence="1">Multi-pass membrane protein</topology>
    </subcellularLocation>
</comment>
<dbReference type="Proteomes" id="UP001596528">
    <property type="component" value="Unassembled WGS sequence"/>
</dbReference>
<feature type="transmembrane region" description="Helical" evidence="6">
    <location>
        <begin position="269"/>
        <end position="288"/>
    </location>
</feature>
<evidence type="ECO:0000313" key="7">
    <source>
        <dbReference type="EMBL" id="MFC7748472.1"/>
    </source>
</evidence>
<proteinExistence type="inferred from homology"/>
<evidence type="ECO:0000256" key="3">
    <source>
        <dbReference type="ARBA" id="ARBA00022692"/>
    </source>
</evidence>
<gene>
    <name evidence="7" type="ORF">ACFQWB_00745</name>
</gene>
<name>A0ABW2V1G9_9BACL</name>
<evidence type="ECO:0000256" key="1">
    <source>
        <dbReference type="ARBA" id="ARBA00004141"/>
    </source>
</evidence>
<feature type="transmembrane region" description="Helical" evidence="6">
    <location>
        <begin position="73"/>
        <end position="98"/>
    </location>
</feature>
<dbReference type="InterPro" id="IPR002549">
    <property type="entry name" value="AI-2E-like"/>
</dbReference>
<protein>
    <submittedName>
        <fullName evidence="7">AI-2E family transporter</fullName>
    </submittedName>
</protein>
<accession>A0ABW2V1G9</accession>
<evidence type="ECO:0000256" key="5">
    <source>
        <dbReference type="ARBA" id="ARBA00023136"/>
    </source>
</evidence>
<evidence type="ECO:0000313" key="8">
    <source>
        <dbReference type="Proteomes" id="UP001596528"/>
    </source>
</evidence>
<keyword evidence="3 6" id="KW-0812">Transmembrane</keyword>
<keyword evidence="4 6" id="KW-1133">Transmembrane helix</keyword>
<feature type="transmembrane region" description="Helical" evidence="6">
    <location>
        <begin position="220"/>
        <end position="237"/>
    </location>
</feature>
<reference evidence="8" key="1">
    <citation type="journal article" date="2019" name="Int. J. Syst. Evol. Microbiol.">
        <title>The Global Catalogue of Microorganisms (GCM) 10K type strain sequencing project: providing services to taxonomists for standard genome sequencing and annotation.</title>
        <authorList>
            <consortium name="The Broad Institute Genomics Platform"/>
            <consortium name="The Broad Institute Genome Sequencing Center for Infectious Disease"/>
            <person name="Wu L."/>
            <person name="Ma J."/>
        </authorList>
    </citation>
    <scope>NUCLEOTIDE SEQUENCE [LARGE SCALE GENOMIC DNA]</scope>
    <source>
        <strain evidence="8">JCM 18657</strain>
    </source>
</reference>
<keyword evidence="8" id="KW-1185">Reference proteome</keyword>
<keyword evidence="5 6" id="KW-0472">Membrane</keyword>
<comment type="caution">
    <text evidence="7">The sequence shown here is derived from an EMBL/GenBank/DDBJ whole genome shotgun (WGS) entry which is preliminary data.</text>
</comment>
<dbReference type="PANTHER" id="PTHR21716">
    <property type="entry name" value="TRANSMEMBRANE PROTEIN"/>
    <property type="match status" value="1"/>
</dbReference>
<feature type="transmembrane region" description="Helical" evidence="6">
    <location>
        <begin position="154"/>
        <end position="177"/>
    </location>
</feature>
<evidence type="ECO:0000256" key="4">
    <source>
        <dbReference type="ARBA" id="ARBA00022989"/>
    </source>
</evidence>
<organism evidence="7 8">
    <name type="scientific">Paenibacillus thermoaerophilus</name>
    <dbReference type="NCBI Taxonomy" id="1215385"/>
    <lineage>
        <taxon>Bacteria</taxon>
        <taxon>Bacillati</taxon>
        <taxon>Bacillota</taxon>
        <taxon>Bacilli</taxon>
        <taxon>Bacillales</taxon>
        <taxon>Paenibacillaceae</taxon>
        <taxon>Paenibacillus</taxon>
    </lineage>
</organism>
<comment type="similarity">
    <text evidence="2">Belongs to the autoinducer-2 exporter (AI-2E) (TC 2.A.86) family.</text>
</comment>
<dbReference type="Pfam" id="PF01594">
    <property type="entry name" value="AI-2E_transport"/>
    <property type="match status" value="1"/>
</dbReference>